<evidence type="ECO:0000313" key="8">
    <source>
        <dbReference type="Proteomes" id="UP001221757"/>
    </source>
</evidence>
<dbReference type="SUPFAM" id="SSF54373">
    <property type="entry name" value="FAD-linked reductases, C-terminal domain"/>
    <property type="match status" value="1"/>
</dbReference>
<keyword evidence="4" id="KW-0560">Oxidoreductase</keyword>
<keyword evidence="2" id="KW-0285">Flavoprotein</keyword>
<reference evidence="7" key="1">
    <citation type="submission" date="2023-03" db="EMBL/GenBank/DDBJ databases">
        <title>Massive genome expansion in bonnet fungi (Mycena s.s.) driven by repeated elements and novel gene families across ecological guilds.</title>
        <authorList>
            <consortium name="Lawrence Berkeley National Laboratory"/>
            <person name="Harder C.B."/>
            <person name="Miyauchi S."/>
            <person name="Viragh M."/>
            <person name="Kuo A."/>
            <person name="Thoen E."/>
            <person name="Andreopoulos B."/>
            <person name="Lu D."/>
            <person name="Skrede I."/>
            <person name="Drula E."/>
            <person name="Henrissat B."/>
            <person name="Morin E."/>
            <person name="Kohler A."/>
            <person name="Barry K."/>
            <person name="LaButti K."/>
            <person name="Morin E."/>
            <person name="Salamov A."/>
            <person name="Lipzen A."/>
            <person name="Mereny Z."/>
            <person name="Hegedus B."/>
            <person name="Baldrian P."/>
            <person name="Stursova M."/>
            <person name="Weitz H."/>
            <person name="Taylor A."/>
            <person name="Grigoriev I.V."/>
            <person name="Nagy L.G."/>
            <person name="Martin F."/>
            <person name="Kauserud H."/>
        </authorList>
    </citation>
    <scope>NUCLEOTIDE SEQUENCE</scope>
    <source>
        <strain evidence="7">CBHHK067</strain>
    </source>
</reference>
<sequence>MTSPLNLHGKAPAAASVPAEEQKLVLNILIIGCGIGGLSAAYCLGRAGHKVTILEAASEIGEAGAGIQASVGPNLSRLLIRWGLRDNLDQTAVIPQAITFLRYADGQRVGWTEWGESMEQNHRAPYYHIHRADLLDMLLKLAAPYMTVLLNSRVSSIDPHAAQVTLENGAVLAGDLIIGADGIKSLARTVVVGSPSKPPIPTGYAAYRAIIPTRSMLADPDLKLLVEDAEMKNWMGPGKHIIGYCIRAKTEYNLVMVHPDDRLQESYTAEGSVTKMRADFQDWEPRVQKLLALVSKTLVWPLMYREPLESGWVDGTGHVVFLGDASHAMLPSRAQGCAMAVEDAAVLGVLLSRISRHDQLPTLLHAYQDLRYDRTTETQLAARTNHNIFHLEDGPEQEERDRSMRTAMEAALAREREIRAEDTAGNANVWADKKKSQTQFDYDAELEAEQWCTNHGFSL</sequence>
<organism evidence="7 8">
    <name type="scientific">Mycena rosella</name>
    <name type="common">Pink bonnet</name>
    <name type="synonym">Agaricus rosellus</name>
    <dbReference type="NCBI Taxonomy" id="1033263"/>
    <lineage>
        <taxon>Eukaryota</taxon>
        <taxon>Fungi</taxon>
        <taxon>Dikarya</taxon>
        <taxon>Basidiomycota</taxon>
        <taxon>Agaricomycotina</taxon>
        <taxon>Agaricomycetes</taxon>
        <taxon>Agaricomycetidae</taxon>
        <taxon>Agaricales</taxon>
        <taxon>Marasmiineae</taxon>
        <taxon>Mycenaceae</taxon>
        <taxon>Mycena</taxon>
    </lineage>
</organism>
<dbReference type="PANTHER" id="PTHR13789">
    <property type="entry name" value="MONOOXYGENASE"/>
    <property type="match status" value="1"/>
</dbReference>
<dbReference type="PRINTS" id="PR00420">
    <property type="entry name" value="RNGMNOXGNASE"/>
</dbReference>
<dbReference type="PANTHER" id="PTHR13789:SF147">
    <property type="entry name" value="PUTATIVE (AFU_ORTHOLOGUE AFUA_2G01950)-RELATED"/>
    <property type="match status" value="1"/>
</dbReference>
<comment type="caution">
    <text evidence="7">The sequence shown here is derived from an EMBL/GenBank/DDBJ whole genome shotgun (WGS) entry which is preliminary data.</text>
</comment>
<name>A0AAD7DZ17_MYCRO</name>
<dbReference type="InterPro" id="IPR050493">
    <property type="entry name" value="FAD-dep_Monooxygenase_BioMet"/>
</dbReference>
<evidence type="ECO:0000259" key="6">
    <source>
        <dbReference type="Pfam" id="PF01494"/>
    </source>
</evidence>
<accession>A0AAD7DZ17</accession>
<evidence type="ECO:0000256" key="1">
    <source>
        <dbReference type="ARBA" id="ARBA00007992"/>
    </source>
</evidence>
<dbReference type="AlphaFoldDB" id="A0AAD7DZ17"/>
<dbReference type="InterPro" id="IPR002938">
    <property type="entry name" value="FAD-bd"/>
</dbReference>
<dbReference type="Gene3D" id="3.50.50.60">
    <property type="entry name" value="FAD/NAD(P)-binding domain"/>
    <property type="match status" value="1"/>
</dbReference>
<keyword evidence="8" id="KW-1185">Reference proteome</keyword>
<dbReference type="SUPFAM" id="SSF51905">
    <property type="entry name" value="FAD/NAD(P)-binding domain"/>
    <property type="match status" value="1"/>
</dbReference>
<evidence type="ECO:0000256" key="4">
    <source>
        <dbReference type="ARBA" id="ARBA00023002"/>
    </source>
</evidence>
<evidence type="ECO:0000313" key="7">
    <source>
        <dbReference type="EMBL" id="KAJ7702205.1"/>
    </source>
</evidence>
<evidence type="ECO:0000256" key="2">
    <source>
        <dbReference type="ARBA" id="ARBA00022630"/>
    </source>
</evidence>
<dbReference type="Proteomes" id="UP001221757">
    <property type="component" value="Unassembled WGS sequence"/>
</dbReference>
<dbReference type="GO" id="GO:0004497">
    <property type="term" value="F:monooxygenase activity"/>
    <property type="evidence" value="ECO:0007669"/>
    <property type="project" value="UniProtKB-KW"/>
</dbReference>
<dbReference type="GO" id="GO:0071949">
    <property type="term" value="F:FAD binding"/>
    <property type="evidence" value="ECO:0007669"/>
    <property type="project" value="InterPro"/>
</dbReference>
<dbReference type="InterPro" id="IPR036188">
    <property type="entry name" value="FAD/NAD-bd_sf"/>
</dbReference>
<comment type="similarity">
    <text evidence="1">Belongs to the paxM FAD-dependent monooxygenase family.</text>
</comment>
<protein>
    <recommendedName>
        <fullName evidence="6">FAD-binding domain-containing protein</fullName>
    </recommendedName>
</protein>
<dbReference type="Pfam" id="PF01494">
    <property type="entry name" value="FAD_binding_3"/>
    <property type="match status" value="1"/>
</dbReference>
<gene>
    <name evidence="7" type="ORF">B0H17DRAFT_1194722</name>
</gene>
<evidence type="ECO:0000256" key="5">
    <source>
        <dbReference type="ARBA" id="ARBA00023033"/>
    </source>
</evidence>
<keyword evidence="3" id="KW-0274">FAD</keyword>
<evidence type="ECO:0000256" key="3">
    <source>
        <dbReference type="ARBA" id="ARBA00022827"/>
    </source>
</evidence>
<feature type="domain" description="FAD-binding" evidence="6">
    <location>
        <begin position="27"/>
        <end position="375"/>
    </location>
</feature>
<dbReference type="EMBL" id="JARKIE010000015">
    <property type="protein sequence ID" value="KAJ7702205.1"/>
    <property type="molecule type" value="Genomic_DNA"/>
</dbReference>
<keyword evidence="5" id="KW-0503">Monooxygenase</keyword>
<proteinExistence type="inferred from homology"/>